<evidence type="ECO:0000259" key="6">
    <source>
        <dbReference type="SMART" id="SM01217"/>
    </source>
</evidence>
<feature type="domain" description="Fibronectin type III-like" evidence="6">
    <location>
        <begin position="627"/>
        <end position="697"/>
    </location>
</feature>
<reference evidence="7 8" key="1">
    <citation type="submission" date="2018-08" db="EMBL/GenBank/DDBJ databases">
        <title>Vibrio isolated from the Eastern China Marginal Seas.</title>
        <authorList>
            <person name="Li Y."/>
        </authorList>
    </citation>
    <scope>NUCLEOTIDE SEQUENCE [LARGE SCALE GENOMIC DNA]</scope>
    <source>
        <strain evidence="7 8">BEI233</strain>
    </source>
</reference>
<accession>A0A3A6R682</accession>
<evidence type="ECO:0000256" key="4">
    <source>
        <dbReference type="ARBA" id="ARBA00032194"/>
    </source>
</evidence>
<dbReference type="InterPro" id="IPR017853">
    <property type="entry name" value="GH"/>
</dbReference>
<dbReference type="PANTHER" id="PTHR42715">
    <property type="entry name" value="BETA-GLUCOSIDASE"/>
    <property type="match status" value="1"/>
</dbReference>
<evidence type="ECO:0000256" key="5">
    <source>
        <dbReference type="ARBA" id="ARBA00032594"/>
    </source>
</evidence>
<evidence type="ECO:0000313" key="7">
    <source>
        <dbReference type="EMBL" id="RJX71951.1"/>
    </source>
</evidence>
<keyword evidence="2 7" id="KW-0378">Hydrolase</keyword>
<proteinExistence type="inferred from homology"/>
<dbReference type="InterPro" id="IPR026891">
    <property type="entry name" value="Fn3-like"/>
</dbReference>
<evidence type="ECO:0000256" key="1">
    <source>
        <dbReference type="ARBA" id="ARBA00005336"/>
    </source>
</evidence>
<dbReference type="PRINTS" id="PR00133">
    <property type="entry name" value="GLHYDRLASE3"/>
</dbReference>
<dbReference type="Pfam" id="PF01915">
    <property type="entry name" value="Glyco_hydro_3_C"/>
    <property type="match status" value="1"/>
</dbReference>
<dbReference type="PANTHER" id="PTHR42715:SF10">
    <property type="entry name" value="BETA-GLUCOSIDASE"/>
    <property type="match status" value="1"/>
</dbReference>
<protein>
    <recommendedName>
        <fullName evidence="5">Beta-D-glucoside glucohydrolase</fullName>
    </recommendedName>
    <alternativeName>
        <fullName evidence="3">Cellobiase</fullName>
    </alternativeName>
    <alternativeName>
        <fullName evidence="4">Gentiobiase</fullName>
    </alternativeName>
</protein>
<organism evidence="7 8">
    <name type="scientific">Vibrio sinensis</name>
    <dbReference type="NCBI Taxonomy" id="2302434"/>
    <lineage>
        <taxon>Bacteria</taxon>
        <taxon>Pseudomonadati</taxon>
        <taxon>Pseudomonadota</taxon>
        <taxon>Gammaproteobacteria</taxon>
        <taxon>Vibrionales</taxon>
        <taxon>Vibrionaceae</taxon>
        <taxon>Vibrio</taxon>
    </lineage>
</organism>
<dbReference type="GO" id="GO:0008422">
    <property type="term" value="F:beta-glucosidase activity"/>
    <property type="evidence" value="ECO:0007669"/>
    <property type="project" value="UniProtKB-ARBA"/>
</dbReference>
<name>A0A3A6R682_9VIBR</name>
<keyword evidence="8" id="KW-1185">Reference proteome</keyword>
<dbReference type="InterPro" id="IPR036881">
    <property type="entry name" value="Glyco_hydro_3_C_sf"/>
</dbReference>
<comment type="similarity">
    <text evidence="1">Belongs to the glycosyl hydrolase 3 family.</text>
</comment>
<dbReference type="Gene3D" id="2.60.40.10">
    <property type="entry name" value="Immunoglobulins"/>
    <property type="match status" value="1"/>
</dbReference>
<dbReference type="InterPro" id="IPR001764">
    <property type="entry name" value="Glyco_hydro_3_N"/>
</dbReference>
<dbReference type="SUPFAM" id="SSF51445">
    <property type="entry name" value="(Trans)glycosidases"/>
    <property type="match status" value="1"/>
</dbReference>
<dbReference type="SUPFAM" id="SSF52279">
    <property type="entry name" value="Beta-D-glucan exohydrolase, C-terminal domain"/>
    <property type="match status" value="1"/>
</dbReference>
<dbReference type="FunFam" id="2.60.40.10:FF:000495">
    <property type="entry name" value="Periplasmic beta-glucosidase"/>
    <property type="match status" value="1"/>
</dbReference>
<dbReference type="OrthoDB" id="9781691at2"/>
<evidence type="ECO:0000256" key="2">
    <source>
        <dbReference type="ARBA" id="ARBA00022801"/>
    </source>
</evidence>
<dbReference type="Pfam" id="PF00933">
    <property type="entry name" value="Glyco_hydro_3"/>
    <property type="match status" value="1"/>
</dbReference>
<dbReference type="EMBL" id="QVMU01000006">
    <property type="protein sequence ID" value="RJX71951.1"/>
    <property type="molecule type" value="Genomic_DNA"/>
</dbReference>
<dbReference type="GO" id="GO:0005975">
    <property type="term" value="P:carbohydrate metabolic process"/>
    <property type="evidence" value="ECO:0007669"/>
    <property type="project" value="InterPro"/>
</dbReference>
<comment type="caution">
    <text evidence="7">The sequence shown here is derived from an EMBL/GenBank/DDBJ whole genome shotgun (WGS) entry which is preliminary data.</text>
</comment>
<dbReference type="InterPro" id="IPR036962">
    <property type="entry name" value="Glyco_hydro_3_N_sf"/>
</dbReference>
<dbReference type="RefSeq" id="WP_120030598.1">
    <property type="nucleotide sequence ID" value="NZ_QVMU01000006.1"/>
</dbReference>
<dbReference type="Pfam" id="PF14310">
    <property type="entry name" value="Fn3-like"/>
    <property type="match status" value="1"/>
</dbReference>
<dbReference type="Proteomes" id="UP000273252">
    <property type="component" value="Unassembled WGS sequence"/>
</dbReference>
<dbReference type="InterPro" id="IPR002772">
    <property type="entry name" value="Glyco_hydro_3_C"/>
</dbReference>
<dbReference type="SMART" id="SM01217">
    <property type="entry name" value="Fn3_like"/>
    <property type="match status" value="1"/>
</dbReference>
<dbReference type="AlphaFoldDB" id="A0A3A6R682"/>
<dbReference type="InterPro" id="IPR013783">
    <property type="entry name" value="Ig-like_fold"/>
</dbReference>
<sequence length="792" mass="87306">MSGQHSDLLKTMTIEQKVDLIHGQGLWRTTGFEQLGIKDIAMTDGTYGVRYNRAQVEQGADWCISDFLNVVSQQADGLNGTESYFGLSEPATCFPNGSSVACSWDVELMYQMGQALASECRHYGIDLLLGPGINIRRTPLSGRGYEYYSEDPVVSGELAAGLINGMQDNGVGASLKHFAANNSEFKRTEMDSLIEERALQEIYLSGFKRAIEKSNPWTVMSSYNRLNGVQTSQHQWLLSSVLRDSWGYDGLVISDWYGVKDRPASLLAGNDLAMPESRRDKRALYQAISEQIVTEADLDNACERVLTLVEKAVTGREKTHNVDFASHHALAQHIASESIVLLKNDQSLLPLRVEKHKRILVMGEAAQTPVIQGSGCATTRPYYLDVPLDEIVELAGDDFEVSYISGSDSAESFAKAVEAAKTADIVLLFASTEVGKDGENGDRSHLDIIEQHQALIEAVAKVQPELVVVLSNSDSVVMPWLANVKAVVETFFSGQGMGRAVANVLFGYTNPSGKLTVTVPHCLEETPAYLSYPGENGQHVYSEGLFVGYRYYQKRNMTPLFPFGFGLSYTHFEMSKVTVTSLGDSKQNSLPLDSTQHSRAQQNQLQQDESLTVSVDVKNTGACFGKEVVQLYLSFPESEYARERKSLKAFAKVALEPGETKTVTLTLNWADFCYFNPQAKQWLATPGEHTIFVGSSSEDTPLFCVVDVVPVPYYPQLRVDSTLVDLLKNPIATERVVAMISEASRLSSTEAQSKLEQIAEDMFCGMAIAFNEMLGLDISESELQQVLENSSH</sequence>
<dbReference type="InterPro" id="IPR050288">
    <property type="entry name" value="Cellulose_deg_GH3"/>
</dbReference>
<evidence type="ECO:0000256" key="3">
    <source>
        <dbReference type="ARBA" id="ARBA00031448"/>
    </source>
</evidence>
<dbReference type="Gene3D" id="3.20.20.300">
    <property type="entry name" value="Glycoside hydrolase, family 3, N-terminal domain"/>
    <property type="match status" value="1"/>
</dbReference>
<dbReference type="Gene3D" id="3.40.50.1700">
    <property type="entry name" value="Glycoside hydrolase family 3 C-terminal domain"/>
    <property type="match status" value="1"/>
</dbReference>
<evidence type="ECO:0000313" key="8">
    <source>
        <dbReference type="Proteomes" id="UP000273252"/>
    </source>
</evidence>
<gene>
    <name evidence="7" type="ORF">DZ860_08960</name>
</gene>